<keyword evidence="2" id="KW-1185">Reference proteome</keyword>
<gene>
    <name evidence="1" type="ORF">PACLA_8A067959</name>
</gene>
<protein>
    <submittedName>
        <fullName evidence="1">Uncharacterized protein</fullName>
    </submittedName>
</protein>
<sequence>MVGEMKRSCYRCKGKTFSGTQRYSSKQDQSKEVQIDNKIHRAELVNDDSSREDSCVKETTCVYEALSKKMKLDESHNSNLVSGEQQDFSEHGYHLMNMKEFSSAVSCIHIACV</sequence>
<dbReference type="EMBL" id="CACRXK020000885">
    <property type="protein sequence ID" value="CAB3985551.1"/>
    <property type="molecule type" value="Genomic_DNA"/>
</dbReference>
<dbReference type="AlphaFoldDB" id="A0A7D9DKQ9"/>
<proteinExistence type="predicted"/>
<evidence type="ECO:0000313" key="1">
    <source>
        <dbReference type="EMBL" id="CAB3985551.1"/>
    </source>
</evidence>
<reference evidence="1" key="1">
    <citation type="submission" date="2020-04" db="EMBL/GenBank/DDBJ databases">
        <authorList>
            <person name="Alioto T."/>
            <person name="Alioto T."/>
            <person name="Gomez Garrido J."/>
        </authorList>
    </citation>
    <scope>NUCLEOTIDE SEQUENCE</scope>
    <source>
        <strain evidence="1">A484AB</strain>
    </source>
</reference>
<accession>A0A7D9DKQ9</accession>
<organism evidence="1 2">
    <name type="scientific">Paramuricea clavata</name>
    <name type="common">Red gorgonian</name>
    <name type="synonym">Violescent sea-whip</name>
    <dbReference type="NCBI Taxonomy" id="317549"/>
    <lineage>
        <taxon>Eukaryota</taxon>
        <taxon>Metazoa</taxon>
        <taxon>Cnidaria</taxon>
        <taxon>Anthozoa</taxon>
        <taxon>Octocorallia</taxon>
        <taxon>Malacalcyonacea</taxon>
        <taxon>Plexauridae</taxon>
        <taxon>Paramuricea</taxon>
    </lineage>
</organism>
<dbReference type="Proteomes" id="UP001152795">
    <property type="component" value="Unassembled WGS sequence"/>
</dbReference>
<evidence type="ECO:0000313" key="2">
    <source>
        <dbReference type="Proteomes" id="UP001152795"/>
    </source>
</evidence>
<comment type="caution">
    <text evidence="1">The sequence shown here is derived from an EMBL/GenBank/DDBJ whole genome shotgun (WGS) entry which is preliminary data.</text>
</comment>
<name>A0A7D9DKQ9_PARCT</name>